<comment type="caution">
    <text evidence="1">The sequence shown here is derived from an EMBL/GenBank/DDBJ whole genome shotgun (WGS) entry which is preliminary data.</text>
</comment>
<evidence type="ECO:0000313" key="2">
    <source>
        <dbReference type="Proteomes" id="UP000072741"/>
    </source>
</evidence>
<reference evidence="1 2" key="1">
    <citation type="journal article" date="2016" name="Front. Microbiol.">
        <title>Genomic Resource of Rice Seed Associated Bacteria.</title>
        <authorList>
            <person name="Midha S."/>
            <person name="Bansal K."/>
            <person name="Sharma S."/>
            <person name="Kumar N."/>
            <person name="Patil P.P."/>
            <person name="Chaudhry V."/>
            <person name="Patil P.B."/>
        </authorList>
    </citation>
    <scope>NUCLEOTIDE SEQUENCE [LARGE SCALE GENOMIC DNA]</scope>
    <source>
        <strain evidence="1 2">NS331</strain>
    </source>
</reference>
<proteinExistence type="predicted"/>
<dbReference type="AlphaFoldDB" id="A0A147GLR7"/>
<evidence type="ECO:0000313" key="1">
    <source>
        <dbReference type="EMBL" id="KTT14140.1"/>
    </source>
</evidence>
<keyword evidence="2" id="KW-1185">Reference proteome</keyword>
<name>A0A147GLR7_9BURK</name>
<dbReference type="EMBL" id="LDSL01000194">
    <property type="protein sequence ID" value="KTT14140.1"/>
    <property type="molecule type" value="Genomic_DNA"/>
</dbReference>
<organism evidence="1 2">
    <name type="scientific">Pseudacidovorax intermedius</name>
    <dbReference type="NCBI Taxonomy" id="433924"/>
    <lineage>
        <taxon>Bacteria</taxon>
        <taxon>Pseudomonadati</taxon>
        <taxon>Pseudomonadota</taxon>
        <taxon>Betaproteobacteria</taxon>
        <taxon>Burkholderiales</taxon>
        <taxon>Comamonadaceae</taxon>
        <taxon>Pseudacidovorax</taxon>
    </lineage>
</organism>
<dbReference type="Proteomes" id="UP000072741">
    <property type="component" value="Unassembled WGS sequence"/>
</dbReference>
<sequence>MVKVLPDGKRTLLTTQTLKAGDELQAEFLGPQNRVRCCMALKIKGSLPAPDNVTDQLEGKPVLAYELPPLDRSKGMPFLGAAWVGPGDRPPRERMPVVCTSREGAHLLLLDRGRPAAHLYMNFGYAVLPSCDHRLLARFD</sequence>
<accession>A0A147GLR7</accession>
<protein>
    <submittedName>
        <fullName evidence="1">Uncharacterized protein</fullName>
    </submittedName>
</protein>
<gene>
    <name evidence="1" type="ORF">NS331_23980</name>
</gene>